<evidence type="ECO:0000256" key="13">
    <source>
        <dbReference type="ARBA" id="ARBA00032735"/>
    </source>
</evidence>
<dbReference type="PANTHER" id="PTHR11845:SF13">
    <property type="entry name" value="5'-DEOXYNUCLEOTIDASE HDDC2"/>
    <property type="match status" value="1"/>
</dbReference>
<comment type="function">
    <text evidence="5">Catalyzes the dephosphorylation of the nucleoside 5'-monophosphates deoxyadenosine monophosphate (dAMP), deoxycytidine monophosphate (dCMP), deoxyguanosine monophosphate (dGMP) and deoxythymidine monophosphate (dTMP).</text>
</comment>
<dbReference type="SUPFAM" id="SSF109604">
    <property type="entry name" value="HD-domain/PDEase-like"/>
    <property type="match status" value="1"/>
</dbReference>
<evidence type="ECO:0000256" key="10">
    <source>
        <dbReference type="ARBA" id="ARBA00022723"/>
    </source>
</evidence>
<evidence type="ECO:0000256" key="1">
    <source>
        <dbReference type="ARBA" id="ARBA00001638"/>
    </source>
</evidence>
<dbReference type="Gene3D" id="1.10.3210.10">
    <property type="entry name" value="Hypothetical protein af1432"/>
    <property type="match status" value="1"/>
</dbReference>
<sequence>MQSESQNGVKDGNESTKLLQFLCQIESLKHLDRKGWTIQDRDIDKPESVAGHMYRMAVMSMLYETDTPDVVIDRNRLVRLALIHDMAECLVGDITPFDGISVSKKHELELNAMTYLVSLLPEKTSDEFKHLYEEYESQQTSEAKIIKEFDRFDVMLQAFQYEQREYETKGRVIRFQEFFDSAIGKITSKQLVRMWDQLNEQRAQFWSKVQSSQQNDH</sequence>
<dbReference type="GO" id="GO:0002953">
    <property type="term" value="F:5'-deoxynucleotidase activity"/>
    <property type="evidence" value="ECO:0007669"/>
    <property type="project" value="UniProtKB-EC"/>
</dbReference>
<keyword evidence="10" id="KW-0479">Metal-binding</keyword>
<evidence type="ECO:0000256" key="9">
    <source>
        <dbReference type="ARBA" id="ARBA00015933"/>
    </source>
</evidence>
<comment type="subunit">
    <text evidence="7">Homodimer.</text>
</comment>
<comment type="cofactor">
    <cofactor evidence="2">
        <name>Mn(2+)</name>
        <dbReference type="ChEBI" id="CHEBI:29035"/>
    </cofactor>
</comment>
<dbReference type="Pfam" id="PF13023">
    <property type="entry name" value="HD_3"/>
    <property type="match status" value="1"/>
</dbReference>
<evidence type="ECO:0000256" key="8">
    <source>
        <dbReference type="ARBA" id="ARBA00012964"/>
    </source>
</evidence>
<evidence type="ECO:0000256" key="3">
    <source>
        <dbReference type="ARBA" id="ARBA00001941"/>
    </source>
</evidence>
<dbReference type="GO" id="GO:0046872">
    <property type="term" value="F:metal ion binding"/>
    <property type="evidence" value="ECO:0007669"/>
    <property type="project" value="UniProtKB-KW"/>
</dbReference>
<comment type="catalytic activity">
    <reaction evidence="1">
        <text>a 2'-deoxyribonucleoside 5'-phosphate + H2O = a 2'-deoxyribonucleoside + phosphate</text>
        <dbReference type="Rhea" id="RHEA:36167"/>
        <dbReference type="ChEBI" id="CHEBI:15377"/>
        <dbReference type="ChEBI" id="CHEBI:18274"/>
        <dbReference type="ChEBI" id="CHEBI:43474"/>
        <dbReference type="ChEBI" id="CHEBI:65317"/>
        <dbReference type="EC" id="3.1.3.89"/>
    </reaction>
</comment>
<dbReference type="SMART" id="SM00471">
    <property type="entry name" value="HDc"/>
    <property type="match status" value="1"/>
</dbReference>
<comment type="similarity">
    <text evidence="6">Belongs to the HDDC2 family.</text>
</comment>
<evidence type="ECO:0000313" key="16">
    <source>
        <dbReference type="Proteomes" id="UP000728032"/>
    </source>
</evidence>
<proteinExistence type="inferred from homology"/>
<feature type="domain" description="HD/PDEase" evidence="14">
    <location>
        <begin position="45"/>
        <end position="164"/>
    </location>
</feature>
<keyword evidence="11" id="KW-0378">Hydrolase</keyword>
<dbReference type="InterPro" id="IPR039356">
    <property type="entry name" value="YfbR/HDDC2"/>
</dbReference>
<evidence type="ECO:0000256" key="6">
    <source>
        <dbReference type="ARBA" id="ARBA00009999"/>
    </source>
</evidence>
<dbReference type="EMBL" id="OC927319">
    <property type="protein sequence ID" value="CAD7657162.1"/>
    <property type="molecule type" value="Genomic_DNA"/>
</dbReference>
<dbReference type="EMBL" id="CAJPVJ010012494">
    <property type="protein sequence ID" value="CAG2174348.1"/>
    <property type="molecule type" value="Genomic_DNA"/>
</dbReference>
<dbReference type="OrthoDB" id="10254258at2759"/>
<evidence type="ECO:0000256" key="2">
    <source>
        <dbReference type="ARBA" id="ARBA00001936"/>
    </source>
</evidence>
<evidence type="ECO:0000256" key="7">
    <source>
        <dbReference type="ARBA" id="ARBA00011738"/>
    </source>
</evidence>
<name>A0A7R9MBN3_9ACAR</name>
<dbReference type="EC" id="3.1.3.89" evidence="8"/>
<comment type="cofactor">
    <cofactor evidence="4">
        <name>Mg(2+)</name>
        <dbReference type="ChEBI" id="CHEBI:18420"/>
    </cofactor>
</comment>
<dbReference type="GO" id="GO:0009159">
    <property type="term" value="P:deoxyribonucleoside monophosphate catabolic process"/>
    <property type="evidence" value="ECO:0007669"/>
    <property type="project" value="UniProtKB-ARBA"/>
</dbReference>
<dbReference type="PANTHER" id="PTHR11845">
    <property type="entry name" value="5'-DEOXYNUCLEOTIDASE HDDC2"/>
    <property type="match status" value="1"/>
</dbReference>
<dbReference type="FunFam" id="1.10.3210.10:FF:000011">
    <property type="entry name" value="HD domain-containing protein 2"/>
    <property type="match status" value="1"/>
</dbReference>
<keyword evidence="16" id="KW-1185">Reference proteome</keyword>
<protein>
    <recommendedName>
        <fullName evidence="9">5'-deoxynucleotidase HDDC2</fullName>
        <ecNumber evidence="8">3.1.3.89</ecNumber>
    </recommendedName>
    <alternativeName>
        <fullName evidence="13">HD domain-containing protein 2</fullName>
    </alternativeName>
</protein>
<comment type="cofactor">
    <cofactor evidence="3">
        <name>Co(2+)</name>
        <dbReference type="ChEBI" id="CHEBI:48828"/>
    </cofactor>
</comment>
<gene>
    <name evidence="15" type="ORF">ONB1V03_LOCUS13794</name>
</gene>
<accession>A0A7R9MBN3</accession>
<evidence type="ECO:0000256" key="4">
    <source>
        <dbReference type="ARBA" id="ARBA00001946"/>
    </source>
</evidence>
<dbReference type="Proteomes" id="UP000728032">
    <property type="component" value="Unassembled WGS sequence"/>
</dbReference>
<dbReference type="AlphaFoldDB" id="A0A7R9MBN3"/>
<organism evidence="15">
    <name type="scientific">Oppiella nova</name>
    <dbReference type="NCBI Taxonomy" id="334625"/>
    <lineage>
        <taxon>Eukaryota</taxon>
        <taxon>Metazoa</taxon>
        <taxon>Ecdysozoa</taxon>
        <taxon>Arthropoda</taxon>
        <taxon>Chelicerata</taxon>
        <taxon>Arachnida</taxon>
        <taxon>Acari</taxon>
        <taxon>Acariformes</taxon>
        <taxon>Sarcoptiformes</taxon>
        <taxon>Oribatida</taxon>
        <taxon>Brachypylina</taxon>
        <taxon>Oppioidea</taxon>
        <taxon>Oppiidae</taxon>
        <taxon>Oppiella</taxon>
    </lineage>
</organism>
<dbReference type="GO" id="GO:0005737">
    <property type="term" value="C:cytoplasm"/>
    <property type="evidence" value="ECO:0007669"/>
    <property type="project" value="TreeGrafter"/>
</dbReference>
<dbReference type="InterPro" id="IPR003607">
    <property type="entry name" value="HD/PDEase_dom"/>
</dbReference>
<evidence type="ECO:0000256" key="5">
    <source>
        <dbReference type="ARBA" id="ARBA00004074"/>
    </source>
</evidence>
<evidence type="ECO:0000259" key="14">
    <source>
        <dbReference type="SMART" id="SM00471"/>
    </source>
</evidence>
<dbReference type="InterPro" id="IPR006674">
    <property type="entry name" value="HD_domain"/>
</dbReference>
<evidence type="ECO:0000256" key="11">
    <source>
        <dbReference type="ARBA" id="ARBA00022801"/>
    </source>
</evidence>
<evidence type="ECO:0000256" key="12">
    <source>
        <dbReference type="ARBA" id="ARBA00022842"/>
    </source>
</evidence>
<evidence type="ECO:0000313" key="15">
    <source>
        <dbReference type="EMBL" id="CAD7657162.1"/>
    </source>
</evidence>
<reference evidence="15" key="1">
    <citation type="submission" date="2020-11" db="EMBL/GenBank/DDBJ databases">
        <authorList>
            <person name="Tran Van P."/>
        </authorList>
    </citation>
    <scope>NUCLEOTIDE SEQUENCE</scope>
</reference>
<keyword evidence="12" id="KW-0460">Magnesium</keyword>